<evidence type="ECO:0000313" key="4">
    <source>
        <dbReference type="Proteomes" id="UP000008311"/>
    </source>
</evidence>
<organism evidence="3 4">
    <name type="scientific">Ricinus communis</name>
    <name type="common">Castor bean</name>
    <dbReference type="NCBI Taxonomy" id="3988"/>
    <lineage>
        <taxon>Eukaryota</taxon>
        <taxon>Viridiplantae</taxon>
        <taxon>Streptophyta</taxon>
        <taxon>Embryophyta</taxon>
        <taxon>Tracheophyta</taxon>
        <taxon>Spermatophyta</taxon>
        <taxon>Magnoliopsida</taxon>
        <taxon>eudicotyledons</taxon>
        <taxon>Gunneridae</taxon>
        <taxon>Pentapetalae</taxon>
        <taxon>rosids</taxon>
        <taxon>fabids</taxon>
        <taxon>Malpighiales</taxon>
        <taxon>Euphorbiaceae</taxon>
        <taxon>Acalyphoideae</taxon>
        <taxon>Acalypheae</taxon>
        <taxon>Ricinus</taxon>
    </lineage>
</organism>
<protein>
    <recommendedName>
        <fullName evidence="2">Outer membrane protein beta-barrel domain-containing protein</fullName>
    </recommendedName>
</protein>
<evidence type="ECO:0000259" key="2">
    <source>
        <dbReference type="Pfam" id="PF13505"/>
    </source>
</evidence>
<dbReference type="Pfam" id="PF13505">
    <property type="entry name" value="OMP_b-brl"/>
    <property type="match status" value="1"/>
</dbReference>
<evidence type="ECO:0000256" key="1">
    <source>
        <dbReference type="ARBA" id="ARBA00022729"/>
    </source>
</evidence>
<dbReference type="InterPro" id="IPR027385">
    <property type="entry name" value="Beta-barrel_OMP"/>
</dbReference>
<proteinExistence type="predicted"/>
<dbReference type="EMBL" id="EQ984927">
    <property type="protein sequence ID" value="EEF23721.1"/>
    <property type="molecule type" value="Genomic_DNA"/>
</dbReference>
<evidence type="ECO:0000313" key="3">
    <source>
        <dbReference type="EMBL" id="EEF23721.1"/>
    </source>
</evidence>
<dbReference type="SUPFAM" id="SSF56925">
    <property type="entry name" value="OMPA-like"/>
    <property type="match status" value="1"/>
</dbReference>
<dbReference type="AlphaFoldDB" id="B9TK94"/>
<sequence length="215" mass="24445">MTLLCAVSAATFAAPYQDWEPQRAGRWEVALQGRYQEYDKLEFSNAITLDPDPSWGAGVSIGYNFDQYLNLSLEIFGDEADYSGVYDAGNGRVGRVDGSLDNSSGQFNVTYHWFDSAVTPFISAGLGWTYIDSRIIKNWSGYECWYHPWYGYACGNVYNTYDDTMFSYNAALGMRWDISDQFFVRGSVGRQWLQMYDTSTHPAIDFGKLEIGMMF</sequence>
<keyword evidence="4" id="KW-1185">Reference proteome</keyword>
<feature type="domain" description="Outer membrane protein beta-barrel" evidence="2">
    <location>
        <begin position="5"/>
        <end position="197"/>
    </location>
</feature>
<reference evidence="4" key="1">
    <citation type="journal article" date="2010" name="Nat. Biotechnol.">
        <title>Draft genome sequence of the oilseed species Ricinus communis.</title>
        <authorList>
            <person name="Chan A.P."/>
            <person name="Crabtree J."/>
            <person name="Zhao Q."/>
            <person name="Lorenzi H."/>
            <person name="Orvis J."/>
            <person name="Puiu D."/>
            <person name="Melake-Berhan A."/>
            <person name="Jones K.M."/>
            <person name="Redman J."/>
            <person name="Chen G."/>
            <person name="Cahoon E.B."/>
            <person name="Gedil M."/>
            <person name="Stanke M."/>
            <person name="Haas B.J."/>
            <person name="Wortman J.R."/>
            <person name="Fraser-Liggett C.M."/>
            <person name="Ravel J."/>
            <person name="Rabinowicz P.D."/>
        </authorList>
    </citation>
    <scope>NUCLEOTIDE SEQUENCE [LARGE SCALE GENOMIC DNA]</scope>
    <source>
        <strain evidence="4">cv. Hale</strain>
    </source>
</reference>
<dbReference type="InterPro" id="IPR011250">
    <property type="entry name" value="OMP/PagP_B-barrel"/>
</dbReference>
<keyword evidence="1" id="KW-0732">Signal</keyword>
<dbReference type="Proteomes" id="UP000008311">
    <property type="component" value="Unassembled WGS sequence"/>
</dbReference>
<dbReference type="InParanoid" id="B9TK94"/>
<dbReference type="Gene3D" id="2.40.160.20">
    <property type="match status" value="1"/>
</dbReference>
<name>B9TK94_RICCO</name>
<gene>
    <name evidence="3" type="ORF">RCOM_2040690</name>
</gene>
<accession>B9TK94</accession>